<keyword evidence="2" id="KW-1185">Reference proteome</keyword>
<accession>A0ABU3F4U9</accession>
<evidence type="ECO:0000313" key="2">
    <source>
        <dbReference type="Proteomes" id="UP001252875"/>
    </source>
</evidence>
<dbReference type="EMBL" id="JARPYI010000016">
    <property type="protein sequence ID" value="MDT2602156.1"/>
    <property type="molecule type" value="Genomic_DNA"/>
</dbReference>
<dbReference type="Proteomes" id="UP001252875">
    <property type="component" value="Unassembled WGS sequence"/>
</dbReference>
<comment type="caution">
    <text evidence="1">The sequence shown here is derived from an EMBL/GenBank/DDBJ whole genome shotgun (WGS) entry which is preliminary data.</text>
</comment>
<dbReference type="Gene3D" id="2.10.260.10">
    <property type="match status" value="1"/>
</dbReference>
<dbReference type="RefSeq" id="WP_249354942.1">
    <property type="nucleotide sequence ID" value="NZ_BJED01000002.1"/>
</dbReference>
<organism evidence="1 2">
    <name type="scientific">Enterococcus hulanensis</name>
    <dbReference type="NCBI Taxonomy" id="2559929"/>
    <lineage>
        <taxon>Bacteria</taxon>
        <taxon>Bacillati</taxon>
        <taxon>Bacillota</taxon>
        <taxon>Bacilli</taxon>
        <taxon>Lactobacillales</taxon>
        <taxon>Enterococcaceae</taxon>
        <taxon>Enterococcus</taxon>
    </lineage>
</organism>
<gene>
    <name evidence="1" type="ORF">P7D85_20555</name>
</gene>
<protein>
    <recommendedName>
        <fullName evidence="3">Antitoxin MazE</fullName>
    </recommendedName>
</protein>
<proteinExistence type="predicted"/>
<name>A0ABU3F4U9_9ENTE</name>
<sequence length="82" mass="9660">MEEMDVEVKKIGNSVGIIFPKKSQMNEGDKFTLRSFNKTYVLTPKIKDIYYSDEFWGDVRNELTKEDTEWDEFNSLPSEVID</sequence>
<dbReference type="SUPFAM" id="SSF89447">
    <property type="entry name" value="AbrB/MazE/MraZ-like"/>
    <property type="match status" value="1"/>
</dbReference>
<evidence type="ECO:0000313" key="1">
    <source>
        <dbReference type="EMBL" id="MDT2602156.1"/>
    </source>
</evidence>
<reference evidence="1 2" key="1">
    <citation type="submission" date="2023-03" db="EMBL/GenBank/DDBJ databases">
        <authorList>
            <person name="Shen W."/>
            <person name="Cai J."/>
        </authorList>
    </citation>
    <scope>NUCLEOTIDE SEQUENCE [LARGE SCALE GENOMIC DNA]</scope>
    <source>
        <strain evidence="1 2">D6-4</strain>
    </source>
</reference>
<dbReference type="InterPro" id="IPR037914">
    <property type="entry name" value="SpoVT-AbrB_sf"/>
</dbReference>
<evidence type="ECO:0008006" key="3">
    <source>
        <dbReference type="Google" id="ProtNLM"/>
    </source>
</evidence>